<keyword evidence="3" id="KW-1185">Reference proteome</keyword>
<name>A0A1I8BTZ8_MELHA</name>
<reference evidence="4" key="1">
    <citation type="submission" date="2016-11" db="UniProtKB">
        <authorList>
            <consortium name="WormBaseParasite"/>
        </authorList>
    </citation>
    <scope>IDENTIFICATION</scope>
</reference>
<feature type="chain" id="PRO_5009316167" evidence="2">
    <location>
        <begin position="19"/>
        <end position="388"/>
    </location>
</feature>
<organism evidence="3 4">
    <name type="scientific">Meloidogyne hapla</name>
    <name type="common">Root-knot nematode worm</name>
    <dbReference type="NCBI Taxonomy" id="6305"/>
    <lineage>
        <taxon>Eukaryota</taxon>
        <taxon>Metazoa</taxon>
        <taxon>Ecdysozoa</taxon>
        <taxon>Nematoda</taxon>
        <taxon>Chromadorea</taxon>
        <taxon>Rhabditida</taxon>
        <taxon>Tylenchina</taxon>
        <taxon>Tylenchomorpha</taxon>
        <taxon>Tylenchoidea</taxon>
        <taxon>Meloidogynidae</taxon>
        <taxon>Meloidogyninae</taxon>
        <taxon>Meloidogyne</taxon>
    </lineage>
</organism>
<evidence type="ECO:0000256" key="2">
    <source>
        <dbReference type="SAM" id="SignalP"/>
    </source>
</evidence>
<proteinExistence type="predicted"/>
<protein>
    <submittedName>
        <fullName evidence="4">Uncharacterized protein</fullName>
    </submittedName>
</protein>
<accession>A0A1I8BTZ8</accession>
<feature type="region of interest" description="Disordered" evidence="1">
    <location>
        <begin position="73"/>
        <end position="92"/>
    </location>
</feature>
<feature type="signal peptide" evidence="2">
    <location>
        <begin position="1"/>
        <end position="18"/>
    </location>
</feature>
<sequence>MNLFIFLLTFFVINNVYFQLTSGMFKIPREGGYHQDESTDRKGKGIVQTEKQQMPDSFGFLLTNGMFGHEGNQYGHQNIEGSSNSKGKGKVQTENNNQHQQMSTMPNNNGVEFSLTELSILIRILLKFKEGIILNNPNLDLYQLMTYFIFTNLHQFEPYINMSNKLIHVINYYKTKFDEAEKVCKIKKQEILKGLETIPKESVEFKNQLIEHSILKEVNPNTKAVLIYRKATRIVKNMNAKQLDFTYVSMELNSFLNSDRNAYIVWNLILFTRKLIILFIYNYKNWTAFGQHVPPILNGIPIENYENATSILSGIALKWGEIMNKSTYSDILGEMFPPKFNIIIDIENNYLINYIWLINITDAIIEYYQNGAQAGQSSSHQGGHEGEN</sequence>
<evidence type="ECO:0000256" key="1">
    <source>
        <dbReference type="SAM" id="MobiDB-lite"/>
    </source>
</evidence>
<evidence type="ECO:0000313" key="3">
    <source>
        <dbReference type="Proteomes" id="UP000095281"/>
    </source>
</evidence>
<evidence type="ECO:0000313" key="4">
    <source>
        <dbReference type="WBParaSite" id="MhA1_Contig622.frz3.gene11"/>
    </source>
</evidence>
<keyword evidence="2" id="KW-0732">Signal</keyword>
<feature type="compositionally biased region" description="Polar residues" evidence="1">
    <location>
        <begin position="74"/>
        <end position="92"/>
    </location>
</feature>
<dbReference type="WBParaSite" id="MhA1_Contig622.frz3.gene11">
    <property type="protein sequence ID" value="MhA1_Contig622.frz3.gene11"/>
    <property type="gene ID" value="MhA1_Contig622.frz3.gene11"/>
</dbReference>
<dbReference type="AlphaFoldDB" id="A0A1I8BTZ8"/>
<dbReference type="Proteomes" id="UP000095281">
    <property type="component" value="Unplaced"/>
</dbReference>